<dbReference type="PANTHER" id="PTHR30363:SF44">
    <property type="entry name" value="AGA OPERON TRANSCRIPTIONAL REPRESSOR-RELATED"/>
    <property type="match status" value="1"/>
</dbReference>
<dbReference type="PANTHER" id="PTHR30363">
    <property type="entry name" value="HTH-TYPE TRANSCRIPTIONAL REGULATOR SRLR-RELATED"/>
    <property type="match status" value="1"/>
</dbReference>
<feature type="region of interest" description="Disordered" evidence="3">
    <location>
        <begin position="269"/>
        <end position="291"/>
    </location>
</feature>
<dbReference type="EMBL" id="CP022521">
    <property type="protein sequence ID" value="ASO17845.1"/>
    <property type="molecule type" value="Genomic_DNA"/>
</dbReference>
<keyword evidence="2" id="KW-0804">Transcription</keyword>
<dbReference type="InterPro" id="IPR050313">
    <property type="entry name" value="Carb_Metab_HTH_regulators"/>
</dbReference>
<keyword evidence="1" id="KW-0805">Transcription regulation</keyword>
<evidence type="ECO:0000256" key="3">
    <source>
        <dbReference type="SAM" id="MobiDB-lite"/>
    </source>
</evidence>
<dbReference type="PRINTS" id="PR00037">
    <property type="entry name" value="HTHLACR"/>
</dbReference>
<dbReference type="InterPro" id="IPR037171">
    <property type="entry name" value="NagB/RpiA_transferase-like"/>
</dbReference>
<keyword evidence="5" id="KW-1185">Reference proteome</keyword>
<dbReference type="SMART" id="SM00420">
    <property type="entry name" value="HTH_DEOR"/>
    <property type="match status" value="1"/>
</dbReference>
<protein>
    <submittedName>
        <fullName evidence="4">Glucitol operon repressor</fullName>
    </submittedName>
</protein>
<dbReference type="Proteomes" id="UP000204221">
    <property type="component" value="Chromosome"/>
</dbReference>
<accession>A0A221VWE9</accession>
<gene>
    <name evidence="4" type="primary">srlR1</name>
    <name evidence="4" type="ORF">AHOG_00880</name>
</gene>
<evidence type="ECO:0000256" key="1">
    <source>
        <dbReference type="ARBA" id="ARBA00023015"/>
    </source>
</evidence>
<reference evidence="4 5" key="1">
    <citation type="submission" date="2017-07" db="EMBL/GenBank/DDBJ databases">
        <title>Complete genome sequence of Actinoalloteichus hoggarensis DSM 45943, type strain of Actinoalloteichus hoggarensis.</title>
        <authorList>
            <person name="Ruckert C."/>
            <person name="Nouioui I."/>
            <person name="Willmese J."/>
            <person name="van Wezel G."/>
            <person name="Klenk H.-P."/>
            <person name="Kalinowski J."/>
            <person name="Zotchev S.B."/>
        </authorList>
    </citation>
    <scope>NUCLEOTIDE SEQUENCE [LARGE SCALE GENOMIC DNA]</scope>
    <source>
        <strain evidence="4 5">DSM 45943</strain>
    </source>
</reference>
<dbReference type="InterPro" id="IPR001034">
    <property type="entry name" value="DeoR_HTH"/>
</dbReference>
<evidence type="ECO:0000313" key="4">
    <source>
        <dbReference type="EMBL" id="ASO17845.1"/>
    </source>
</evidence>
<dbReference type="KEGG" id="ahg:AHOG_00880"/>
<dbReference type="GO" id="GO:0003700">
    <property type="term" value="F:DNA-binding transcription factor activity"/>
    <property type="evidence" value="ECO:0007669"/>
    <property type="project" value="InterPro"/>
</dbReference>
<dbReference type="InterPro" id="IPR036390">
    <property type="entry name" value="WH_DNA-bd_sf"/>
</dbReference>
<dbReference type="SUPFAM" id="SSF46785">
    <property type="entry name" value="Winged helix' DNA-binding domain"/>
    <property type="match status" value="1"/>
</dbReference>
<feature type="compositionally biased region" description="Low complexity" evidence="3">
    <location>
        <begin position="280"/>
        <end position="291"/>
    </location>
</feature>
<name>A0A221VWE9_9PSEU</name>
<dbReference type="InterPro" id="IPR036388">
    <property type="entry name" value="WH-like_DNA-bd_sf"/>
</dbReference>
<evidence type="ECO:0000313" key="5">
    <source>
        <dbReference type="Proteomes" id="UP000204221"/>
    </source>
</evidence>
<dbReference type="SUPFAM" id="SSF100950">
    <property type="entry name" value="NagB/RpiA/CoA transferase-like"/>
    <property type="match status" value="1"/>
</dbReference>
<sequence>MPRDSELRRESIVAMATNGLANVDELSAHFGVTASTIRRDLAQLERSGALARTYGGAMALVAHPESSLRQRVGEQFEAKRAIARWAASQIGAGETLLLDAGTTTGALAHELHSVPALTVVTTGMTALQELAVSDTVTVECLGGVLRPKSLGFIGPLAEAALERRTFDRVFLGADGVTAQEGICEADIRQTRLKELMARRGERVYVLAHGSKIGRRPFHAWAPMPPQWTLVTDLSAREADLAPFHERGVTVVIADANGVDVTDANGVDVTSQEHAGRARRAAGPTAAAGQAG</sequence>
<proteinExistence type="predicted"/>
<dbReference type="RefSeq" id="WP_093939663.1">
    <property type="nucleotide sequence ID" value="NZ_CP022521.1"/>
</dbReference>
<dbReference type="OrthoDB" id="7688673at2"/>
<dbReference type="AlphaFoldDB" id="A0A221VWE9"/>
<dbReference type="Pfam" id="PF00455">
    <property type="entry name" value="DeoRC"/>
    <property type="match status" value="1"/>
</dbReference>
<dbReference type="Gene3D" id="1.10.10.10">
    <property type="entry name" value="Winged helix-like DNA-binding domain superfamily/Winged helix DNA-binding domain"/>
    <property type="match status" value="1"/>
</dbReference>
<dbReference type="PROSITE" id="PS51000">
    <property type="entry name" value="HTH_DEOR_2"/>
    <property type="match status" value="1"/>
</dbReference>
<dbReference type="SMART" id="SM01134">
    <property type="entry name" value="DeoRC"/>
    <property type="match status" value="1"/>
</dbReference>
<organism evidence="4 5">
    <name type="scientific">Actinoalloteichus hoggarensis</name>
    <dbReference type="NCBI Taxonomy" id="1470176"/>
    <lineage>
        <taxon>Bacteria</taxon>
        <taxon>Bacillati</taxon>
        <taxon>Actinomycetota</taxon>
        <taxon>Actinomycetes</taxon>
        <taxon>Pseudonocardiales</taxon>
        <taxon>Pseudonocardiaceae</taxon>
        <taxon>Actinoalloteichus</taxon>
    </lineage>
</organism>
<dbReference type="InterPro" id="IPR014036">
    <property type="entry name" value="DeoR-like_C"/>
</dbReference>
<evidence type="ECO:0000256" key="2">
    <source>
        <dbReference type="ARBA" id="ARBA00023163"/>
    </source>
</evidence>
<dbReference type="Pfam" id="PF08220">
    <property type="entry name" value="HTH_DeoR"/>
    <property type="match status" value="1"/>
</dbReference>